<dbReference type="GO" id="GO:0097367">
    <property type="term" value="F:carbohydrate derivative binding"/>
    <property type="evidence" value="ECO:0007669"/>
    <property type="project" value="InterPro"/>
</dbReference>
<organism evidence="3 4">
    <name type="scientific">Halocynthiibacter halioticoli</name>
    <dbReference type="NCBI Taxonomy" id="2986804"/>
    <lineage>
        <taxon>Bacteria</taxon>
        <taxon>Pseudomonadati</taxon>
        <taxon>Pseudomonadota</taxon>
        <taxon>Alphaproteobacteria</taxon>
        <taxon>Rhodobacterales</taxon>
        <taxon>Paracoccaceae</taxon>
        <taxon>Halocynthiibacter</taxon>
    </lineage>
</organism>
<evidence type="ECO:0000313" key="3">
    <source>
        <dbReference type="EMBL" id="MCV6824788.1"/>
    </source>
</evidence>
<keyword evidence="4" id="KW-1185">Reference proteome</keyword>
<reference evidence="3" key="1">
    <citation type="submission" date="2022-10" db="EMBL/GenBank/DDBJ databases">
        <authorList>
            <person name="Yue Y."/>
        </authorList>
    </citation>
    <scope>NUCLEOTIDE SEQUENCE</scope>
    <source>
        <strain evidence="3">Z654</strain>
    </source>
</reference>
<dbReference type="Gene3D" id="3.40.50.10490">
    <property type="entry name" value="Glucose-6-phosphate isomerase like protein, domain 1"/>
    <property type="match status" value="2"/>
</dbReference>
<dbReference type="Proteomes" id="UP001208041">
    <property type="component" value="Unassembled WGS sequence"/>
</dbReference>
<protein>
    <submittedName>
        <fullName evidence="3">SIS domain-containing protein</fullName>
    </submittedName>
</protein>
<feature type="domain" description="SIS" evidence="2">
    <location>
        <begin position="36"/>
        <end position="187"/>
    </location>
</feature>
<dbReference type="InterPro" id="IPR035466">
    <property type="entry name" value="GlmS/AgaS_SIS"/>
</dbReference>
<comment type="caution">
    <text evidence="3">The sequence shown here is derived from an EMBL/GenBank/DDBJ whole genome shotgun (WGS) entry which is preliminary data.</text>
</comment>
<dbReference type="RefSeq" id="WP_263953640.1">
    <property type="nucleotide sequence ID" value="NZ_JAOYFC010000002.1"/>
</dbReference>
<keyword evidence="1" id="KW-0677">Repeat</keyword>
<dbReference type="PROSITE" id="PS51464">
    <property type="entry name" value="SIS"/>
    <property type="match status" value="2"/>
</dbReference>
<dbReference type="InterPro" id="IPR001347">
    <property type="entry name" value="SIS_dom"/>
</dbReference>
<proteinExistence type="predicted"/>
<gene>
    <name evidence="3" type="ORF">OH136_09495</name>
</gene>
<accession>A0AAE3LRN2</accession>
<feature type="domain" description="SIS" evidence="2">
    <location>
        <begin position="198"/>
        <end position="339"/>
    </location>
</feature>
<name>A0AAE3LRN2_9RHOB</name>
<sequence length="360" mass="38447">MTSPTKSLEKWATWQEIHRQPEIWKSWGQTLDVAGLREWIAGLGIEEVWFCGAGTSAYIGDIVVAGLEGKDLGLRFRSVPTTDLVSRPQAYLNGANPLVVSFGRSGNSTETIGTLDALDGLAPEAPRLHITCNKKSALATRDSKGPLKVIVLPDETHDAGFAMTSSFSTMLFTSLALFDAPADVSARLNDLGDQLAELLPAFAKVPPRPERVVYVGSGSLAFAAREAALKVMELSAGDIPALWDSSLGFRHGPKSFVTDGTLINVFVSPEEPARSYDLDLVSELRVQFPNATVQAIGAGAECDIKMPYGAVWSAPICVASSQIAGVLWAEDLGLNVDDPFTGRGTLSRVVEGVKLYPVAS</sequence>
<dbReference type="InterPro" id="IPR046348">
    <property type="entry name" value="SIS_dom_sf"/>
</dbReference>
<evidence type="ECO:0000313" key="4">
    <source>
        <dbReference type="Proteomes" id="UP001208041"/>
    </source>
</evidence>
<evidence type="ECO:0000256" key="1">
    <source>
        <dbReference type="ARBA" id="ARBA00022737"/>
    </source>
</evidence>
<evidence type="ECO:0000259" key="2">
    <source>
        <dbReference type="PROSITE" id="PS51464"/>
    </source>
</evidence>
<dbReference type="AlphaFoldDB" id="A0AAE3LRN2"/>
<dbReference type="CDD" id="cd05008">
    <property type="entry name" value="SIS_GlmS_GlmD_1"/>
    <property type="match status" value="1"/>
</dbReference>
<dbReference type="EMBL" id="JAOYFC010000002">
    <property type="protein sequence ID" value="MCV6824788.1"/>
    <property type="molecule type" value="Genomic_DNA"/>
</dbReference>
<dbReference type="SUPFAM" id="SSF53697">
    <property type="entry name" value="SIS domain"/>
    <property type="match status" value="1"/>
</dbReference>
<dbReference type="GO" id="GO:1901135">
    <property type="term" value="P:carbohydrate derivative metabolic process"/>
    <property type="evidence" value="ECO:0007669"/>
    <property type="project" value="InterPro"/>
</dbReference>